<proteinExistence type="predicted"/>
<name>A0A843YGI7_9RHOB</name>
<evidence type="ECO:0000313" key="3">
    <source>
        <dbReference type="Proteomes" id="UP000444174"/>
    </source>
</evidence>
<keyword evidence="3" id="KW-1185">Reference proteome</keyword>
<dbReference type="Proteomes" id="UP000444174">
    <property type="component" value="Unassembled WGS sequence"/>
</dbReference>
<dbReference type="RefSeq" id="WP_153215503.1">
    <property type="nucleotide sequence ID" value="NZ_WIBF01000004.1"/>
</dbReference>
<gene>
    <name evidence="2" type="ORF">GFB49_08885</name>
</gene>
<dbReference type="EMBL" id="WIBF01000004">
    <property type="protein sequence ID" value="MQQ08564.1"/>
    <property type="molecule type" value="Genomic_DNA"/>
</dbReference>
<keyword evidence="1" id="KW-0732">Signal</keyword>
<organism evidence="2 3">
    <name type="scientific">Tritonibacter litoralis</name>
    <dbReference type="NCBI Taxonomy" id="2662264"/>
    <lineage>
        <taxon>Bacteria</taxon>
        <taxon>Pseudomonadati</taxon>
        <taxon>Pseudomonadota</taxon>
        <taxon>Alphaproteobacteria</taxon>
        <taxon>Rhodobacterales</taxon>
        <taxon>Paracoccaceae</taxon>
        <taxon>Tritonibacter</taxon>
    </lineage>
</organism>
<comment type="caution">
    <text evidence="2">The sequence shown here is derived from an EMBL/GenBank/DDBJ whole genome shotgun (WGS) entry which is preliminary data.</text>
</comment>
<evidence type="ECO:0000256" key="1">
    <source>
        <dbReference type="SAM" id="SignalP"/>
    </source>
</evidence>
<dbReference type="AlphaFoldDB" id="A0A843YGI7"/>
<protein>
    <submittedName>
        <fullName evidence="2">Uncharacterized protein</fullName>
    </submittedName>
</protein>
<reference evidence="2 3" key="1">
    <citation type="submission" date="2019-10" db="EMBL/GenBank/DDBJ databases">
        <title>Epibacterium sp. nov., isolated from seawater.</title>
        <authorList>
            <person name="Zhang X."/>
            <person name="Li N."/>
        </authorList>
    </citation>
    <scope>NUCLEOTIDE SEQUENCE [LARGE SCALE GENOMIC DNA]</scope>
    <source>
        <strain evidence="2 3">SM1979</strain>
    </source>
</reference>
<evidence type="ECO:0000313" key="2">
    <source>
        <dbReference type="EMBL" id="MQQ08564.1"/>
    </source>
</evidence>
<sequence length="176" mass="19043">MFRFVLPAALFVLGTSSGFAAPSDEATQQRDLQAKFPPCDPTATTGQHCMRVLACIGDDGLYFDGQARGDAVGLILGRTSDGVSCSGHWSNVHGTDSRGEGRARLKCGDGSRFHLVYDSRDRQAGTHIGVGKDSNGRMIRAWTGDDVLHFLSDENDRPSLKCGDRMVPLQDEARID</sequence>
<accession>A0A843YGI7</accession>
<feature type="signal peptide" evidence="1">
    <location>
        <begin position="1"/>
        <end position="20"/>
    </location>
</feature>
<feature type="chain" id="PRO_5032620862" evidence="1">
    <location>
        <begin position="21"/>
        <end position="176"/>
    </location>
</feature>